<reference evidence="2 3" key="1">
    <citation type="submission" date="2024-01" db="EMBL/GenBank/DDBJ databases">
        <title>Pedobacter sp. nov., isolated from fresh soil.</title>
        <authorList>
            <person name="Le N.T.T."/>
        </authorList>
    </citation>
    <scope>NUCLEOTIDE SEQUENCE [LARGE SCALE GENOMIC DNA]</scope>
    <source>
        <strain evidence="2 3">KR3-3</strain>
    </source>
</reference>
<evidence type="ECO:0000313" key="2">
    <source>
        <dbReference type="EMBL" id="MEE1945193.1"/>
    </source>
</evidence>
<organism evidence="2 3">
    <name type="scientific">Pedobacter albus</name>
    <dbReference type="NCBI Taxonomy" id="3113905"/>
    <lineage>
        <taxon>Bacteria</taxon>
        <taxon>Pseudomonadati</taxon>
        <taxon>Bacteroidota</taxon>
        <taxon>Sphingobacteriia</taxon>
        <taxon>Sphingobacteriales</taxon>
        <taxon>Sphingobacteriaceae</taxon>
        <taxon>Pedobacter</taxon>
    </lineage>
</organism>
<dbReference type="EMBL" id="JAZDQT010000001">
    <property type="protein sequence ID" value="MEE1945193.1"/>
    <property type="molecule type" value="Genomic_DNA"/>
</dbReference>
<dbReference type="Proteomes" id="UP001336835">
    <property type="component" value="Unassembled WGS sequence"/>
</dbReference>
<evidence type="ECO:0008006" key="4">
    <source>
        <dbReference type="Google" id="ProtNLM"/>
    </source>
</evidence>
<keyword evidence="1" id="KW-1133">Transmembrane helix</keyword>
<proteinExistence type="predicted"/>
<keyword evidence="1" id="KW-0472">Membrane</keyword>
<comment type="caution">
    <text evidence="2">The sequence shown here is derived from an EMBL/GenBank/DDBJ whole genome shotgun (WGS) entry which is preliminary data.</text>
</comment>
<dbReference type="InterPro" id="IPR011990">
    <property type="entry name" value="TPR-like_helical_dom_sf"/>
</dbReference>
<name>A0ABU7I6U1_9SPHI</name>
<keyword evidence="1" id="KW-0812">Transmembrane</keyword>
<dbReference type="Gene3D" id="1.25.40.10">
    <property type="entry name" value="Tetratricopeptide repeat domain"/>
    <property type="match status" value="1"/>
</dbReference>
<sequence>MYNTKSRYALMAIFGVSALVSLYYNQYQLAAIAGFLCLFVLWTHFKHSSVLLASKHFKNADYDKAAEILNEVGNPDRLAKNRRGYYEFMRANIALQREDFDTAERHFQIASRFPLGGKNDKAFVLIHLANLALRKKDGERAKAYIAKAKELATTSRAQEIIKIIEKEANNLA</sequence>
<accession>A0ABU7I6U1</accession>
<feature type="transmembrane region" description="Helical" evidence="1">
    <location>
        <begin position="29"/>
        <end position="45"/>
    </location>
</feature>
<protein>
    <recommendedName>
        <fullName evidence="4">Tetratricopeptide repeat protein</fullName>
    </recommendedName>
</protein>
<evidence type="ECO:0000256" key="1">
    <source>
        <dbReference type="SAM" id="Phobius"/>
    </source>
</evidence>
<keyword evidence="3" id="KW-1185">Reference proteome</keyword>
<dbReference type="RefSeq" id="WP_330107542.1">
    <property type="nucleotide sequence ID" value="NZ_JAZDQT010000001.1"/>
</dbReference>
<evidence type="ECO:0000313" key="3">
    <source>
        <dbReference type="Proteomes" id="UP001336835"/>
    </source>
</evidence>
<dbReference type="SUPFAM" id="SSF48452">
    <property type="entry name" value="TPR-like"/>
    <property type="match status" value="1"/>
</dbReference>
<gene>
    <name evidence="2" type="ORF">VRU48_08745</name>
</gene>